<evidence type="ECO:0000256" key="1">
    <source>
        <dbReference type="SAM" id="Coils"/>
    </source>
</evidence>
<organism evidence="2">
    <name type="scientific">Timema bartmani</name>
    <dbReference type="NCBI Taxonomy" id="61472"/>
    <lineage>
        <taxon>Eukaryota</taxon>
        <taxon>Metazoa</taxon>
        <taxon>Ecdysozoa</taxon>
        <taxon>Arthropoda</taxon>
        <taxon>Hexapoda</taxon>
        <taxon>Insecta</taxon>
        <taxon>Pterygota</taxon>
        <taxon>Neoptera</taxon>
        <taxon>Polyneoptera</taxon>
        <taxon>Phasmatodea</taxon>
        <taxon>Timematodea</taxon>
        <taxon>Timematoidea</taxon>
        <taxon>Timematidae</taxon>
        <taxon>Timema</taxon>
    </lineage>
</organism>
<feature type="coiled-coil region" evidence="1">
    <location>
        <begin position="471"/>
        <end position="511"/>
    </location>
</feature>
<gene>
    <name evidence="2" type="ORF">TBIB3V08_LOCUS4423</name>
</gene>
<proteinExistence type="predicted"/>
<dbReference type="GO" id="GO:0090730">
    <property type="term" value="C:Las1 complex"/>
    <property type="evidence" value="ECO:0007669"/>
    <property type="project" value="InterPro"/>
</dbReference>
<dbReference type="PANTHER" id="PTHR15002">
    <property type="entry name" value="RIBOSOMAL BIOGENESIS PROTEIN LAS1L"/>
    <property type="match status" value="1"/>
</dbReference>
<reference evidence="2" key="1">
    <citation type="submission" date="2020-11" db="EMBL/GenBank/DDBJ databases">
        <authorList>
            <person name="Tran Van P."/>
        </authorList>
    </citation>
    <scope>NUCLEOTIDE SEQUENCE</scope>
</reference>
<dbReference type="Pfam" id="PF04031">
    <property type="entry name" value="Las1"/>
    <property type="match status" value="1"/>
</dbReference>
<dbReference type="PANTHER" id="PTHR15002:SF0">
    <property type="entry name" value="RIBOSOMAL BIOGENESIS PROTEIN LAS1L"/>
    <property type="match status" value="1"/>
</dbReference>
<accession>A0A7R9EV38</accession>
<dbReference type="EMBL" id="OD565519">
    <property type="protein sequence ID" value="CAD7441980.1"/>
    <property type="molecule type" value="Genomic_DNA"/>
</dbReference>
<dbReference type="GO" id="GO:0030687">
    <property type="term" value="C:preribosome, large subunit precursor"/>
    <property type="evidence" value="ECO:0007669"/>
    <property type="project" value="TreeGrafter"/>
</dbReference>
<dbReference type="AlphaFoldDB" id="A0A7R9EV38"/>
<dbReference type="InterPro" id="IPR007174">
    <property type="entry name" value="Las1"/>
</dbReference>
<name>A0A7R9EV38_9NEOP</name>
<keyword evidence="1" id="KW-0175">Coiled coil</keyword>
<sequence length="559" mass="63155">MDVHPAVVAARGVVVHREELDYVYKLVYSSNTEEQRRGYERILVWKARCSLLPASVECTLELLHVMLRDNELWPHIVQCNMPPYVEQQLQIMYSTSIMRFLNHLSSLFQDIHSETLFRVADRLHIPAWLVDIRHQSAHSNKLPPLRLLRTAATFARGWLHEHTWKELALHLRDYERQESGKTADPVSEDLHELLESWQAVALYQKAGYVCLGDVSDKQLRSYVKRLKSCPSDDSNALAVIDGSDSDCCIVSEHQSETDKLSLQNTKTLLARHMRQCFKIISAPVIAEVLLNQELFLSPPSSLLKQGGKQPSDLGDLPPAVLYLWNRVLTAIPGSVFPFLLERLILESNNLNKSECYRNMAALWTRHLCLAVLKVQHVLDLIDNSDTDSVERVKLSNTVSMRVDRTVAKQSPKGILQQLLSKVEDDFPQFKNVISLSLDISLSRASVAELVKLAILRPSATTLIFINRNTTIEQAIQELSTIEQAVQELSTIEQVVQELSTIEQAVQELSTIEYFAQELYNRAGCSGTLYNRAGCSGTLYNRSGCSETLYNRAGCSGTIQ</sequence>
<dbReference type="GO" id="GO:0000460">
    <property type="term" value="P:maturation of 5.8S rRNA"/>
    <property type="evidence" value="ECO:0007669"/>
    <property type="project" value="TreeGrafter"/>
</dbReference>
<evidence type="ECO:0000313" key="2">
    <source>
        <dbReference type="EMBL" id="CAD7441980.1"/>
    </source>
</evidence>
<dbReference type="GO" id="GO:0004519">
    <property type="term" value="F:endonuclease activity"/>
    <property type="evidence" value="ECO:0007669"/>
    <property type="project" value="InterPro"/>
</dbReference>
<protein>
    <submittedName>
        <fullName evidence="2">Uncharacterized protein</fullName>
    </submittedName>
</protein>
<dbReference type="GO" id="GO:0000470">
    <property type="term" value="P:maturation of LSU-rRNA"/>
    <property type="evidence" value="ECO:0007669"/>
    <property type="project" value="TreeGrafter"/>
</dbReference>